<organism evidence="2 3">
    <name type="scientific">Piscibacillus halophilus</name>
    <dbReference type="NCBI Taxonomy" id="571933"/>
    <lineage>
        <taxon>Bacteria</taxon>
        <taxon>Bacillati</taxon>
        <taxon>Bacillota</taxon>
        <taxon>Bacilli</taxon>
        <taxon>Bacillales</taxon>
        <taxon>Bacillaceae</taxon>
        <taxon>Piscibacillus</taxon>
    </lineage>
</organism>
<sequence>MSDEINEITPEELEQELNSGKYEIVDVREDDEVANGMIPGATHIALNTIPERIDELNKDKEYVMVCRSGRRSYNASLYLQEQGYKVHNLKGGMLEWTGEVIA</sequence>
<protein>
    <submittedName>
        <fullName evidence="2">Rhodanese-related sulfurtransferase</fullName>
    </submittedName>
</protein>
<evidence type="ECO:0000313" key="2">
    <source>
        <dbReference type="EMBL" id="SER24846.1"/>
    </source>
</evidence>
<dbReference type="Pfam" id="PF00581">
    <property type="entry name" value="Rhodanese"/>
    <property type="match status" value="1"/>
</dbReference>
<gene>
    <name evidence="2" type="ORF">SAMN05216362_1662</name>
</gene>
<dbReference type="Proteomes" id="UP000199427">
    <property type="component" value="Unassembled WGS sequence"/>
</dbReference>
<dbReference type="EMBL" id="FOES01000066">
    <property type="protein sequence ID" value="SER24846.1"/>
    <property type="molecule type" value="Genomic_DNA"/>
</dbReference>
<proteinExistence type="predicted"/>
<name>A0A1H9MMC2_9BACI</name>
<dbReference type="InterPro" id="IPR001763">
    <property type="entry name" value="Rhodanese-like_dom"/>
</dbReference>
<dbReference type="Gene3D" id="3.40.250.10">
    <property type="entry name" value="Rhodanese-like domain"/>
    <property type="match status" value="1"/>
</dbReference>
<dbReference type="PANTHER" id="PTHR43031:SF17">
    <property type="entry name" value="SULFURTRANSFERASE YTWF-RELATED"/>
    <property type="match status" value="1"/>
</dbReference>
<dbReference type="SUPFAM" id="SSF52821">
    <property type="entry name" value="Rhodanese/Cell cycle control phosphatase"/>
    <property type="match status" value="1"/>
</dbReference>
<dbReference type="InterPro" id="IPR050229">
    <property type="entry name" value="GlpE_sulfurtransferase"/>
</dbReference>
<dbReference type="CDD" id="cd00158">
    <property type="entry name" value="RHOD"/>
    <property type="match status" value="1"/>
</dbReference>
<accession>A0A1H9MMC2</accession>
<keyword evidence="2" id="KW-0808">Transferase</keyword>
<dbReference type="STRING" id="571933.SAMN05216362_1662"/>
<dbReference type="PROSITE" id="PS50206">
    <property type="entry name" value="RHODANESE_3"/>
    <property type="match status" value="1"/>
</dbReference>
<dbReference type="GO" id="GO:0016740">
    <property type="term" value="F:transferase activity"/>
    <property type="evidence" value="ECO:0007669"/>
    <property type="project" value="UniProtKB-KW"/>
</dbReference>
<evidence type="ECO:0000313" key="3">
    <source>
        <dbReference type="Proteomes" id="UP000199427"/>
    </source>
</evidence>
<dbReference type="AlphaFoldDB" id="A0A1H9MMC2"/>
<evidence type="ECO:0000259" key="1">
    <source>
        <dbReference type="PROSITE" id="PS50206"/>
    </source>
</evidence>
<keyword evidence="3" id="KW-1185">Reference proteome</keyword>
<dbReference type="SMART" id="SM00450">
    <property type="entry name" value="RHOD"/>
    <property type="match status" value="1"/>
</dbReference>
<dbReference type="InterPro" id="IPR036873">
    <property type="entry name" value="Rhodanese-like_dom_sf"/>
</dbReference>
<dbReference type="PANTHER" id="PTHR43031">
    <property type="entry name" value="FAD-DEPENDENT OXIDOREDUCTASE"/>
    <property type="match status" value="1"/>
</dbReference>
<dbReference type="OrthoDB" id="9800872at2"/>
<dbReference type="RefSeq" id="WP_091776239.1">
    <property type="nucleotide sequence ID" value="NZ_CAESCL010000023.1"/>
</dbReference>
<reference evidence="2 3" key="1">
    <citation type="submission" date="2016-10" db="EMBL/GenBank/DDBJ databases">
        <authorList>
            <person name="de Groot N.N."/>
        </authorList>
    </citation>
    <scope>NUCLEOTIDE SEQUENCE [LARGE SCALE GENOMIC DNA]</scope>
    <source>
        <strain evidence="2 3">DSM 21633</strain>
    </source>
</reference>
<feature type="domain" description="Rhodanese" evidence="1">
    <location>
        <begin position="18"/>
        <end position="101"/>
    </location>
</feature>